<evidence type="ECO:0000313" key="2">
    <source>
        <dbReference type="Proteomes" id="UP001622496"/>
    </source>
</evidence>
<reference evidence="1 2" key="1">
    <citation type="submission" date="2022-10" db="EMBL/GenBank/DDBJ databases">
        <title>The complete genomes of actinobacterial strains from the NBC collection.</title>
        <authorList>
            <person name="Joergensen T.S."/>
            <person name="Alvarez Arevalo M."/>
            <person name="Sterndorff E.B."/>
            <person name="Faurdal D."/>
            <person name="Vuksanovic O."/>
            <person name="Mourched A.-S."/>
            <person name="Charusanti P."/>
            <person name="Shaw S."/>
            <person name="Blin K."/>
            <person name="Weber T."/>
        </authorList>
    </citation>
    <scope>NUCLEOTIDE SEQUENCE [LARGE SCALE GENOMIC DNA]</scope>
    <source>
        <strain evidence="1 2">NBC_00185</strain>
    </source>
</reference>
<dbReference type="Proteomes" id="UP001622496">
    <property type="component" value="Chromosome"/>
</dbReference>
<accession>A0ABZ1KG61</accession>
<name>A0ABZ1KG61_9ACTN</name>
<keyword evidence="2" id="KW-1185">Reference proteome</keyword>
<dbReference type="RefSeq" id="WP_358724554.1">
    <property type="nucleotide sequence ID" value="NZ_CP108135.1"/>
</dbReference>
<gene>
    <name evidence="1" type="ORF">OG560_29665</name>
</gene>
<evidence type="ECO:0000313" key="1">
    <source>
        <dbReference type="EMBL" id="WTP69365.1"/>
    </source>
</evidence>
<organism evidence="1 2">
    <name type="scientific">[Kitasatospora] papulosa</name>
    <dbReference type="NCBI Taxonomy" id="1464011"/>
    <lineage>
        <taxon>Bacteria</taxon>
        <taxon>Bacillati</taxon>
        <taxon>Actinomycetota</taxon>
        <taxon>Actinomycetes</taxon>
        <taxon>Kitasatosporales</taxon>
        <taxon>Streptomycetaceae</taxon>
        <taxon>Streptomyces</taxon>
    </lineage>
</organism>
<dbReference type="EMBL" id="CP108135">
    <property type="protein sequence ID" value="WTP69365.1"/>
    <property type="molecule type" value="Genomic_DNA"/>
</dbReference>
<proteinExistence type="predicted"/>
<sequence length="89" mass="9461">MTRLAKPATELWIVGIQALSLELLPRPRPVIGFGRRLLSAQHADGLSVENAATEPFTVLLSIAAVTGVASLSSVPAVYRAWLGLVTAWP</sequence>
<protein>
    <submittedName>
        <fullName evidence="1">Uncharacterized protein</fullName>
    </submittedName>
</protein>